<keyword evidence="2" id="KW-0813">Transport</keyword>
<evidence type="ECO:0000256" key="2">
    <source>
        <dbReference type="ARBA" id="ARBA00022448"/>
    </source>
</evidence>
<evidence type="ECO:0000256" key="8">
    <source>
        <dbReference type="ARBA" id="ARBA00025100"/>
    </source>
</evidence>
<evidence type="ECO:0000313" key="12">
    <source>
        <dbReference type="Proteomes" id="UP000827721"/>
    </source>
</evidence>
<evidence type="ECO:0000256" key="4">
    <source>
        <dbReference type="ARBA" id="ARBA00022824"/>
    </source>
</evidence>
<dbReference type="Proteomes" id="UP000827721">
    <property type="component" value="Unassembled WGS sequence"/>
</dbReference>
<reference evidence="11 12" key="1">
    <citation type="submission" date="2021-02" db="EMBL/GenBank/DDBJ databases">
        <title>Plant Genome Project.</title>
        <authorList>
            <person name="Zhang R.-G."/>
        </authorList>
    </citation>
    <scope>NUCLEOTIDE SEQUENCE [LARGE SCALE GENOMIC DNA]</scope>
    <source>
        <tissue evidence="11">Leaves</tissue>
    </source>
</reference>
<comment type="subcellular location">
    <subcellularLocation>
        <location evidence="1">Endoplasmic reticulum membrane</location>
        <topology evidence="1">Multi-pass membrane protein</topology>
    </subcellularLocation>
</comment>
<dbReference type="InterPro" id="IPR004776">
    <property type="entry name" value="Mem_transp_PIN-like"/>
</dbReference>
<comment type="caution">
    <text evidence="11">The sequence shown here is derived from an EMBL/GenBank/DDBJ whole genome shotgun (WGS) entry which is preliminary data.</text>
</comment>
<keyword evidence="6 10" id="KW-0472">Membrane</keyword>
<accession>A0ABQ8HP56</accession>
<keyword evidence="12" id="KW-1185">Reference proteome</keyword>
<evidence type="ECO:0000256" key="10">
    <source>
        <dbReference type="SAM" id="Phobius"/>
    </source>
</evidence>
<sequence>MCFLSVPPAMNVGGFYTMELLELFYVASMPVLKVLVLTALGFLLALDQIDVLRTDTRNQLNNVSSLVGSTVAKTITFKTVVLLWFMPFNILVTHIIGSLLGWILIKITRAPQHLKGLILGCCAAGIYP</sequence>
<feature type="transmembrane region" description="Helical" evidence="10">
    <location>
        <begin position="81"/>
        <end position="105"/>
    </location>
</feature>
<evidence type="ECO:0000313" key="11">
    <source>
        <dbReference type="EMBL" id="KAH7566130.1"/>
    </source>
</evidence>
<evidence type="ECO:0000256" key="6">
    <source>
        <dbReference type="ARBA" id="ARBA00023136"/>
    </source>
</evidence>
<comment type="similarity">
    <text evidence="9">Belongs to the auxin efflux carrier (TC 2.A.69.2) family.</text>
</comment>
<evidence type="ECO:0008006" key="13">
    <source>
        <dbReference type="Google" id="ProtNLM"/>
    </source>
</evidence>
<evidence type="ECO:0000256" key="7">
    <source>
        <dbReference type="ARBA" id="ARBA00023294"/>
    </source>
</evidence>
<dbReference type="Pfam" id="PF03547">
    <property type="entry name" value="Mem_trans"/>
    <property type="match status" value="1"/>
</dbReference>
<name>A0ABQ8HP56_9ROSI</name>
<keyword evidence="4" id="KW-0256">Endoplasmic reticulum</keyword>
<dbReference type="EMBL" id="JAFEMO010000008">
    <property type="protein sequence ID" value="KAH7566130.1"/>
    <property type="molecule type" value="Genomic_DNA"/>
</dbReference>
<evidence type="ECO:0000256" key="5">
    <source>
        <dbReference type="ARBA" id="ARBA00022989"/>
    </source>
</evidence>
<dbReference type="PANTHER" id="PTHR31651">
    <property type="match status" value="1"/>
</dbReference>
<keyword evidence="7" id="KW-0927">Auxin signaling pathway</keyword>
<evidence type="ECO:0000256" key="3">
    <source>
        <dbReference type="ARBA" id="ARBA00022692"/>
    </source>
</evidence>
<feature type="transmembrane region" description="Helical" evidence="10">
    <location>
        <begin position="23"/>
        <end position="46"/>
    </location>
</feature>
<keyword evidence="3 10" id="KW-0812">Transmembrane</keyword>
<evidence type="ECO:0000256" key="1">
    <source>
        <dbReference type="ARBA" id="ARBA00004477"/>
    </source>
</evidence>
<comment type="function">
    <text evidence="8">Involved in cellular auxin homeostasis by regulating auxin metabolism. Regulates intracellular auxin accumulation at the endoplasmic reticulum and thus auxin availability for nuclear auxin signaling.</text>
</comment>
<proteinExistence type="inferred from homology"/>
<protein>
    <recommendedName>
        <fullName evidence="13">PIN-like protein</fullName>
    </recommendedName>
</protein>
<keyword evidence="5 10" id="KW-1133">Transmembrane helix</keyword>
<dbReference type="PANTHER" id="PTHR31651:SF33">
    <property type="entry name" value="PROTEIN PIN-LIKES 1"/>
    <property type="match status" value="1"/>
</dbReference>
<evidence type="ECO:0000256" key="9">
    <source>
        <dbReference type="ARBA" id="ARBA00025752"/>
    </source>
</evidence>
<organism evidence="11 12">
    <name type="scientific">Xanthoceras sorbifolium</name>
    <dbReference type="NCBI Taxonomy" id="99658"/>
    <lineage>
        <taxon>Eukaryota</taxon>
        <taxon>Viridiplantae</taxon>
        <taxon>Streptophyta</taxon>
        <taxon>Embryophyta</taxon>
        <taxon>Tracheophyta</taxon>
        <taxon>Spermatophyta</taxon>
        <taxon>Magnoliopsida</taxon>
        <taxon>eudicotyledons</taxon>
        <taxon>Gunneridae</taxon>
        <taxon>Pentapetalae</taxon>
        <taxon>rosids</taxon>
        <taxon>malvids</taxon>
        <taxon>Sapindales</taxon>
        <taxon>Sapindaceae</taxon>
        <taxon>Xanthoceroideae</taxon>
        <taxon>Xanthoceras</taxon>
    </lineage>
</organism>
<gene>
    <name evidence="11" type="ORF">JRO89_XS08G0099900</name>
</gene>
<dbReference type="InterPro" id="IPR045033">
    <property type="entry name" value="PILS1/3/4/5/7"/>
</dbReference>